<dbReference type="EMBL" id="BK003831">
    <property type="protein sequence ID" value="DAA02529.1"/>
    <property type="molecule type" value="Genomic_DNA"/>
</dbReference>
<name>Q6IGD5_DROME</name>
<proteinExistence type="predicted"/>
<dbReference type="AlphaFoldDB" id="Q6IGD5"/>
<gene>
    <name evidence="1" type="ORF">HDC06594</name>
</gene>
<organism evidence="1">
    <name type="scientific">Drosophila melanogaster</name>
    <name type="common">Fruit fly</name>
    <dbReference type="NCBI Taxonomy" id="7227"/>
    <lineage>
        <taxon>Eukaryota</taxon>
        <taxon>Metazoa</taxon>
        <taxon>Ecdysozoa</taxon>
        <taxon>Arthropoda</taxon>
        <taxon>Hexapoda</taxon>
        <taxon>Insecta</taxon>
        <taxon>Pterygota</taxon>
        <taxon>Neoptera</taxon>
        <taxon>Endopterygota</taxon>
        <taxon>Diptera</taxon>
        <taxon>Brachycera</taxon>
        <taxon>Muscomorpha</taxon>
        <taxon>Ephydroidea</taxon>
        <taxon>Drosophilidae</taxon>
        <taxon>Drosophila</taxon>
        <taxon>Sophophora</taxon>
    </lineage>
</organism>
<accession>Q6IGD5</accession>
<protein>
    <submittedName>
        <fullName evidence="1">HDC06594</fullName>
    </submittedName>
</protein>
<evidence type="ECO:0000313" key="1">
    <source>
        <dbReference type="EMBL" id="DAA02529.1"/>
    </source>
</evidence>
<sequence length="92" mass="9726">MKLIAKKKKGFAVAGGAKRGQVLGKNWATPMPTRLLHLSQPIVLDTDSTHRICRSKDPTGGLPVINAGMGGSVARLAARMNIDFLPPLATPP</sequence>
<reference evidence="1" key="1">
    <citation type="journal article" date="2003" name="Genome Biol.">
        <title>An integrated gene annotation and transcriptional profiling approach towards the full gene content of the Drosophila genome.</title>
        <authorList>
            <person name="Hild M."/>
            <person name="Beckmann B."/>
            <person name="Haas S.A."/>
            <person name="Koch B."/>
            <person name="Solovyev V."/>
            <person name="Busold C."/>
            <person name="Fellenberg K."/>
            <person name="Boutros M."/>
            <person name="Vingron M."/>
            <person name="Sauer F."/>
            <person name="Hoheisel J.D."/>
            <person name="Paro R."/>
        </authorList>
    </citation>
    <scope>NUCLEOTIDE SEQUENCE</scope>
</reference>